<dbReference type="AlphaFoldDB" id="A0A9Q3GLD5"/>
<dbReference type="EMBL" id="AVOT02002878">
    <property type="protein sequence ID" value="MBW0471833.1"/>
    <property type="molecule type" value="Genomic_DNA"/>
</dbReference>
<organism evidence="1 2">
    <name type="scientific">Austropuccinia psidii MF-1</name>
    <dbReference type="NCBI Taxonomy" id="1389203"/>
    <lineage>
        <taxon>Eukaryota</taxon>
        <taxon>Fungi</taxon>
        <taxon>Dikarya</taxon>
        <taxon>Basidiomycota</taxon>
        <taxon>Pucciniomycotina</taxon>
        <taxon>Pucciniomycetes</taxon>
        <taxon>Pucciniales</taxon>
        <taxon>Sphaerophragmiaceae</taxon>
        <taxon>Austropuccinia</taxon>
    </lineage>
</organism>
<dbReference type="Proteomes" id="UP000765509">
    <property type="component" value="Unassembled WGS sequence"/>
</dbReference>
<accession>A0A9Q3GLD5</accession>
<name>A0A9Q3GLD5_9BASI</name>
<comment type="caution">
    <text evidence="1">The sequence shown here is derived from an EMBL/GenBank/DDBJ whole genome shotgun (WGS) entry which is preliminary data.</text>
</comment>
<sequence length="110" mass="13112">MEAIEDGRTLREMIPTLPLTFQFNRDLKPEDWKDMDQVLQLHQLLKDLFQWSIDNKRFNLDSNWEELGAGFQKIFLKEIPFKYLMVTTKRMESHLEVQTPGVKGRQDKGE</sequence>
<evidence type="ECO:0000313" key="2">
    <source>
        <dbReference type="Proteomes" id="UP000765509"/>
    </source>
</evidence>
<gene>
    <name evidence="1" type="ORF">O181_011548</name>
</gene>
<keyword evidence="2" id="KW-1185">Reference proteome</keyword>
<protein>
    <submittedName>
        <fullName evidence="1">Uncharacterized protein</fullName>
    </submittedName>
</protein>
<evidence type="ECO:0000313" key="1">
    <source>
        <dbReference type="EMBL" id="MBW0471833.1"/>
    </source>
</evidence>
<reference evidence="1" key="1">
    <citation type="submission" date="2021-03" db="EMBL/GenBank/DDBJ databases">
        <title>Draft genome sequence of rust myrtle Austropuccinia psidii MF-1, a brazilian biotype.</title>
        <authorList>
            <person name="Quecine M.C."/>
            <person name="Pachon D.M.R."/>
            <person name="Bonatelli M.L."/>
            <person name="Correr F.H."/>
            <person name="Franceschini L.M."/>
            <person name="Leite T.F."/>
            <person name="Margarido G.R.A."/>
            <person name="Almeida C.A."/>
            <person name="Ferrarezi J.A."/>
            <person name="Labate C.A."/>
        </authorList>
    </citation>
    <scope>NUCLEOTIDE SEQUENCE</scope>
    <source>
        <strain evidence="1">MF-1</strain>
    </source>
</reference>
<proteinExistence type="predicted"/>